<protein>
    <recommendedName>
        <fullName evidence="4">DUF5056 domain-containing protein</fullName>
    </recommendedName>
</protein>
<accession>A0ABT1MI40</accession>
<keyword evidence="3" id="KW-1185">Reference proteome</keyword>
<feature type="transmembrane region" description="Helical" evidence="1">
    <location>
        <begin position="102"/>
        <end position="122"/>
    </location>
</feature>
<keyword evidence="1" id="KW-0472">Membrane</keyword>
<evidence type="ECO:0000313" key="3">
    <source>
        <dbReference type="Proteomes" id="UP001205603"/>
    </source>
</evidence>
<dbReference type="RefSeq" id="WP_255027576.1">
    <property type="nucleotide sequence ID" value="NZ_JANDHW010000008.1"/>
</dbReference>
<evidence type="ECO:0000313" key="2">
    <source>
        <dbReference type="EMBL" id="MCP9612290.1"/>
    </source>
</evidence>
<evidence type="ECO:0000256" key="1">
    <source>
        <dbReference type="SAM" id="Phobius"/>
    </source>
</evidence>
<organism evidence="2 3">
    <name type="scientific">Coprobacter tertius</name>
    <dbReference type="NCBI Taxonomy" id="2944915"/>
    <lineage>
        <taxon>Bacteria</taxon>
        <taxon>Pseudomonadati</taxon>
        <taxon>Bacteroidota</taxon>
        <taxon>Bacteroidia</taxon>
        <taxon>Bacteroidales</taxon>
        <taxon>Barnesiellaceae</taxon>
        <taxon>Coprobacter</taxon>
    </lineage>
</organism>
<comment type="caution">
    <text evidence="2">The sequence shown here is derived from an EMBL/GenBank/DDBJ whole genome shotgun (WGS) entry which is preliminary data.</text>
</comment>
<dbReference type="Proteomes" id="UP001205603">
    <property type="component" value="Unassembled WGS sequence"/>
</dbReference>
<evidence type="ECO:0008006" key="4">
    <source>
        <dbReference type="Google" id="ProtNLM"/>
    </source>
</evidence>
<reference evidence="2 3" key="1">
    <citation type="submission" date="2022-07" db="EMBL/GenBank/DDBJ databases">
        <title>Fecal culturing of patients with breast cancer.</title>
        <authorList>
            <person name="Teng N.M.Y."/>
            <person name="Kiu R."/>
            <person name="Evans R."/>
            <person name="Baker D.J."/>
            <person name="Zenner C."/>
            <person name="Robinson S.D."/>
            <person name="Hall L.J."/>
        </authorList>
    </citation>
    <scope>NUCLEOTIDE SEQUENCE [LARGE SCALE GENOMIC DNA]</scope>
    <source>
        <strain evidence="2 3">LH1063</strain>
    </source>
</reference>
<sequence length="136" mass="15848">MNTNKFSDDKLKEIFEKMPEDILPNDFRARVMKSVMAENTRRKKQGDFYYWVGLFAVCAGMLSVIVLAIIIQLGSRELEMNWNILISSFKNIFSSLKGISEYGFYIFVAILSLILLGLDYVLRKHFLRKEDAQKHI</sequence>
<dbReference type="EMBL" id="JANDHW010000008">
    <property type="protein sequence ID" value="MCP9612290.1"/>
    <property type="molecule type" value="Genomic_DNA"/>
</dbReference>
<name>A0ABT1MI40_9BACT</name>
<gene>
    <name evidence="2" type="ORF">NMU02_09320</name>
</gene>
<proteinExistence type="predicted"/>
<keyword evidence="1" id="KW-0812">Transmembrane</keyword>
<feature type="transmembrane region" description="Helical" evidence="1">
    <location>
        <begin position="48"/>
        <end position="73"/>
    </location>
</feature>
<keyword evidence="1" id="KW-1133">Transmembrane helix</keyword>